<dbReference type="Pfam" id="PF13602">
    <property type="entry name" value="ADH_zinc_N_2"/>
    <property type="match status" value="1"/>
</dbReference>
<dbReference type="GO" id="GO:0016651">
    <property type="term" value="F:oxidoreductase activity, acting on NAD(P)H"/>
    <property type="evidence" value="ECO:0007669"/>
    <property type="project" value="TreeGrafter"/>
</dbReference>
<dbReference type="InterPro" id="IPR014189">
    <property type="entry name" value="Quinone_OxRdtase_PIG3"/>
</dbReference>
<dbReference type="InterPro" id="IPR013154">
    <property type="entry name" value="ADH-like_N"/>
</dbReference>
<keyword evidence="2" id="KW-0560">Oxidoreductase</keyword>
<dbReference type="Pfam" id="PF08240">
    <property type="entry name" value="ADH_N"/>
    <property type="match status" value="1"/>
</dbReference>
<dbReference type="PANTHER" id="PTHR48106:SF8">
    <property type="entry name" value="OS02G0805600 PROTEIN"/>
    <property type="match status" value="1"/>
</dbReference>
<dbReference type="PANTHER" id="PTHR48106">
    <property type="entry name" value="QUINONE OXIDOREDUCTASE PIG3-RELATED"/>
    <property type="match status" value="1"/>
</dbReference>
<sequence>MGIDIPTLQAVIRITAPGGPDVLSQFSAPTPHPKHGEVLIAVQAAGVNRHDCNQRRRGPSPEHSDVPGLEVAGLVVAVGHGVAPEWLGQRVCALTDGGGYAQFATAPATHVLMVPEGLSWTEAAALPEAAFTVWHNFFVVARLAAGESILIHGGTSGVGTLAIQILSALGHPVFVTCGSGEKVAAARRLGATLAMDYRHEDFADAVLVHTAGRGVDVILDMSGGKYSAANVKALARRGRIVHLSPGEDAALQVPLRALMAKEAVVTGSLLRPLPDAEKTAIAERLGVVLWPLISSRGVRPVISQTFALGQAQEAHRAMEEGHHIGKIVLTTASSLT</sequence>
<dbReference type="InterPro" id="IPR036291">
    <property type="entry name" value="NAD(P)-bd_dom_sf"/>
</dbReference>
<dbReference type="GO" id="GO:0004315">
    <property type="term" value="F:3-oxoacyl-[acyl-carrier-protein] synthase activity"/>
    <property type="evidence" value="ECO:0007669"/>
    <property type="project" value="UniProtKB-EC"/>
</dbReference>
<evidence type="ECO:0000313" key="5">
    <source>
        <dbReference type="Proteomes" id="UP000293912"/>
    </source>
</evidence>
<keyword evidence="4" id="KW-0808">Transferase</keyword>
<feature type="domain" description="Enoyl reductase (ER)" evidence="3">
    <location>
        <begin position="18"/>
        <end position="329"/>
    </location>
</feature>
<accession>A0A4P6X5Y4</accession>
<keyword evidence="5" id="KW-1185">Reference proteome</keyword>
<dbReference type="EC" id="2.3.1.41" evidence="4"/>
<proteinExistence type="predicted"/>
<organism evidence="4 5">
    <name type="scientific">Hydrogenophaga pseudoflava</name>
    <name type="common">Pseudomonas carboxydoflava</name>
    <dbReference type="NCBI Taxonomy" id="47421"/>
    <lineage>
        <taxon>Bacteria</taxon>
        <taxon>Pseudomonadati</taxon>
        <taxon>Pseudomonadota</taxon>
        <taxon>Betaproteobacteria</taxon>
        <taxon>Burkholderiales</taxon>
        <taxon>Comamonadaceae</taxon>
        <taxon>Hydrogenophaga</taxon>
    </lineage>
</organism>
<dbReference type="Gene3D" id="3.90.180.10">
    <property type="entry name" value="Medium-chain alcohol dehydrogenases, catalytic domain"/>
    <property type="match status" value="1"/>
</dbReference>
<dbReference type="Proteomes" id="UP000293912">
    <property type="component" value="Chromosome"/>
</dbReference>
<dbReference type="SMART" id="SM00829">
    <property type="entry name" value="PKS_ER"/>
    <property type="match status" value="1"/>
</dbReference>
<dbReference type="NCBIfam" id="TIGR02824">
    <property type="entry name" value="quinone_pig3"/>
    <property type="match status" value="1"/>
</dbReference>
<evidence type="ECO:0000256" key="2">
    <source>
        <dbReference type="ARBA" id="ARBA00023002"/>
    </source>
</evidence>
<dbReference type="InterPro" id="IPR020843">
    <property type="entry name" value="ER"/>
</dbReference>
<evidence type="ECO:0000256" key="1">
    <source>
        <dbReference type="ARBA" id="ARBA00022857"/>
    </source>
</evidence>
<keyword evidence="4" id="KW-0012">Acyltransferase</keyword>
<name>A0A4P6X5Y4_HYDPS</name>
<gene>
    <name evidence="4" type="primary">ppsC2</name>
    <name evidence="4" type="ORF">HPF_15640</name>
</gene>
<keyword evidence="1" id="KW-0521">NADP</keyword>
<dbReference type="CDD" id="cd05276">
    <property type="entry name" value="p53_inducible_oxidoreductase"/>
    <property type="match status" value="1"/>
</dbReference>
<reference evidence="4 5" key="1">
    <citation type="submission" date="2019-03" db="EMBL/GenBank/DDBJ databases">
        <authorList>
            <person name="Sebastian G."/>
            <person name="Baumann P."/>
            <person name="Ruckert C."/>
            <person name="Kalinowski J."/>
            <person name="Nebel B."/>
            <person name="Takors R."/>
            <person name="Blombach B."/>
        </authorList>
    </citation>
    <scope>NUCLEOTIDE SEQUENCE [LARGE SCALE GENOMIC DNA]</scope>
    <source>
        <strain evidence="4 5">DSM 1084</strain>
    </source>
</reference>
<dbReference type="InterPro" id="IPR011032">
    <property type="entry name" value="GroES-like_sf"/>
</dbReference>
<dbReference type="EMBL" id="CP037867">
    <property type="protein sequence ID" value="QBM29124.1"/>
    <property type="molecule type" value="Genomic_DNA"/>
</dbReference>
<dbReference type="Gene3D" id="3.40.50.720">
    <property type="entry name" value="NAD(P)-binding Rossmann-like Domain"/>
    <property type="match status" value="1"/>
</dbReference>
<dbReference type="GO" id="GO:0070402">
    <property type="term" value="F:NADPH binding"/>
    <property type="evidence" value="ECO:0007669"/>
    <property type="project" value="TreeGrafter"/>
</dbReference>
<dbReference type="SUPFAM" id="SSF50129">
    <property type="entry name" value="GroES-like"/>
    <property type="match status" value="1"/>
</dbReference>
<evidence type="ECO:0000313" key="4">
    <source>
        <dbReference type="EMBL" id="QBM29124.1"/>
    </source>
</evidence>
<protein>
    <submittedName>
        <fullName evidence="4">Phthiocerol synthesis polyketide synthase type I PpsC</fullName>
        <ecNumber evidence="4">2.3.1.41</ecNumber>
    </submittedName>
</protein>
<dbReference type="RefSeq" id="WP_133157114.1">
    <property type="nucleotide sequence ID" value="NZ_CP037867.1"/>
</dbReference>
<dbReference type="AlphaFoldDB" id="A0A4P6X5Y4"/>
<dbReference type="SUPFAM" id="SSF51735">
    <property type="entry name" value="NAD(P)-binding Rossmann-fold domains"/>
    <property type="match status" value="1"/>
</dbReference>
<evidence type="ECO:0000259" key="3">
    <source>
        <dbReference type="SMART" id="SM00829"/>
    </source>
</evidence>
<dbReference type="KEGG" id="hpse:HPF_15640"/>